<organism evidence="1">
    <name type="scientific">bioreactor metagenome</name>
    <dbReference type="NCBI Taxonomy" id="1076179"/>
    <lineage>
        <taxon>unclassified sequences</taxon>
        <taxon>metagenomes</taxon>
        <taxon>ecological metagenomes</taxon>
    </lineage>
</organism>
<gene>
    <name evidence="1" type="ORF">SDC9_171019</name>
</gene>
<dbReference type="EMBL" id="VSSQ01072193">
    <property type="protein sequence ID" value="MPN23626.1"/>
    <property type="molecule type" value="Genomic_DNA"/>
</dbReference>
<name>A0A645GBX7_9ZZZZ</name>
<dbReference type="AlphaFoldDB" id="A0A645GBX7"/>
<reference evidence="1" key="1">
    <citation type="submission" date="2019-08" db="EMBL/GenBank/DDBJ databases">
        <authorList>
            <person name="Kucharzyk K."/>
            <person name="Murdoch R.W."/>
            <person name="Higgins S."/>
            <person name="Loffler F."/>
        </authorList>
    </citation>
    <scope>NUCLEOTIDE SEQUENCE</scope>
</reference>
<evidence type="ECO:0000313" key="1">
    <source>
        <dbReference type="EMBL" id="MPN23626.1"/>
    </source>
</evidence>
<sequence>MVFHFFREDHDGFNTKGGDQIMILLILAHFFHMPGFNHVGQGAREIKEIHKIVAHDDII</sequence>
<accession>A0A645GBX7</accession>
<proteinExistence type="predicted"/>
<protein>
    <submittedName>
        <fullName evidence="1">Uncharacterized protein</fullName>
    </submittedName>
</protein>
<comment type="caution">
    <text evidence="1">The sequence shown here is derived from an EMBL/GenBank/DDBJ whole genome shotgun (WGS) entry which is preliminary data.</text>
</comment>